<reference evidence="2" key="1">
    <citation type="submission" date="2017-02" db="EMBL/GenBank/DDBJ databases">
        <authorList>
            <person name="Varghese N."/>
            <person name="Submissions S."/>
        </authorList>
    </citation>
    <scope>NUCLEOTIDE SEQUENCE [LARGE SCALE GENOMIC DNA]</scope>
    <source>
        <strain evidence="2">ATCC 35199</strain>
    </source>
</reference>
<dbReference type="InterPro" id="IPR022121">
    <property type="entry name" value="Peptidase_M73_camelysin"/>
</dbReference>
<dbReference type="Pfam" id="PF12389">
    <property type="entry name" value="Peptidase_M73"/>
    <property type="match status" value="1"/>
</dbReference>
<protein>
    <submittedName>
        <fullName evidence="1">Alternate signal-mediated exported protein, CPF_0494 family</fullName>
    </submittedName>
</protein>
<gene>
    <name evidence="1" type="ORF">SAMN02745120_1833</name>
</gene>
<proteinExistence type="predicted"/>
<accession>A0A1T5BSV8</accession>
<evidence type="ECO:0000313" key="2">
    <source>
        <dbReference type="Proteomes" id="UP000243406"/>
    </source>
</evidence>
<dbReference type="RefSeq" id="WP_079589654.1">
    <property type="nucleotide sequence ID" value="NZ_FUYN01000003.1"/>
</dbReference>
<dbReference type="Proteomes" id="UP000243406">
    <property type="component" value="Unassembled WGS sequence"/>
</dbReference>
<dbReference type="EMBL" id="FUYN01000003">
    <property type="protein sequence ID" value="SKB50023.1"/>
    <property type="molecule type" value="Genomic_DNA"/>
</dbReference>
<dbReference type="AlphaFoldDB" id="A0A1T5BSV8"/>
<organism evidence="1 2">
    <name type="scientific">Acetoanaerobium noterae</name>
    <dbReference type="NCBI Taxonomy" id="745369"/>
    <lineage>
        <taxon>Bacteria</taxon>
        <taxon>Bacillati</taxon>
        <taxon>Bacillota</taxon>
        <taxon>Clostridia</taxon>
        <taxon>Peptostreptococcales</taxon>
        <taxon>Filifactoraceae</taxon>
        <taxon>Acetoanaerobium</taxon>
    </lineage>
</organism>
<keyword evidence="2" id="KW-1185">Reference proteome</keyword>
<name>A0A1T5BSV8_9FIRM</name>
<dbReference type="InterPro" id="IPR023833">
    <property type="entry name" value="Signal_pept_SipW-depend-type"/>
</dbReference>
<evidence type="ECO:0000313" key="1">
    <source>
        <dbReference type="EMBL" id="SKB50023.1"/>
    </source>
</evidence>
<sequence>MKRKWMIPLLTGIFAASLIIGITTAYFSDSAAVSPDITAGTVVIDLSENFNPPTNWQAGETTPKEILIKNTGNKRAYIRVRVAGVWQKDQADTALDINNVQVTNNSSDWVLSGGYYYYKHVLNAGATTSPLNLSVKLLSKDEKYNGHTFMLKAYSQAVQATNGAYMDVWGLSSLPPEVEILSLP</sequence>
<dbReference type="NCBIfam" id="TIGR04088">
    <property type="entry name" value="cognate_SipW"/>
    <property type="match status" value="1"/>
</dbReference>